<dbReference type="HOGENOM" id="CLU_3381549_0_0_9"/>
<proteinExistence type="predicted"/>
<dbReference type="Proteomes" id="UP000002892">
    <property type="component" value="Chromosome"/>
</dbReference>
<evidence type="ECO:0008006" key="3">
    <source>
        <dbReference type="Google" id="ProtNLM"/>
    </source>
</evidence>
<organism evidence="1 2">
    <name type="scientific">Desulfosporosinus acidiphilus (strain DSM 22704 / JCM 16185 / SJ4)</name>
    <dbReference type="NCBI Taxonomy" id="646529"/>
    <lineage>
        <taxon>Bacteria</taxon>
        <taxon>Bacillati</taxon>
        <taxon>Bacillota</taxon>
        <taxon>Clostridia</taxon>
        <taxon>Eubacteriales</taxon>
        <taxon>Desulfitobacteriaceae</taxon>
        <taxon>Desulfosporosinus</taxon>
    </lineage>
</organism>
<evidence type="ECO:0000313" key="2">
    <source>
        <dbReference type="Proteomes" id="UP000002892"/>
    </source>
</evidence>
<dbReference type="STRING" id="646529.Desaci_0604"/>
<accession>I4D1J2</accession>
<evidence type="ECO:0000313" key="1">
    <source>
        <dbReference type="EMBL" id="AFM39666.1"/>
    </source>
</evidence>
<keyword evidence="2" id="KW-1185">Reference proteome</keyword>
<dbReference type="EMBL" id="CP003639">
    <property type="protein sequence ID" value="AFM39666.1"/>
    <property type="molecule type" value="Genomic_DNA"/>
</dbReference>
<dbReference type="AlphaFoldDB" id="I4D1J2"/>
<gene>
    <name evidence="1" type="ordered locus">Desaci_0604</name>
</gene>
<protein>
    <recommendedName>
        <fullName evidence="3">DUF1858 domain-containing protein</fullName>
    </recommendedName>
</protein>
<reference evidence="1 2" key="1">
    <citation type="journal article" date="2012" name="J. Bacteriol.">
        <title>Complete genome sequences of Desulfosporosinus orientis DSM765T, Desulfosporosinus youngiae DSM17734T, Desulfosporosinus meridiei DSM13257T, and Desulfosporosinus acidiphilus DSM22704T.</title>
        <authorList>
            <person name="Pester M."/>
            <person name="Brambilla E."/>
            <person name="Alazard D."/>
            <person name="Rattei T."/>
            <person name="Weinmaier T."/>
            <person name="Han J."/>
            <person name="Lucas S."/>
            <person name="Lapidus A."/>
            <person name="Cheng J.F."/>
            <person name="Goodwin L."/>
            <person name="Pitluck S."/>
            <person name="Peters L."/>
            <person name="Ovchinnikova G."/>
            <person name="Teshima H."/>
            <person name="Detter J.C."/>
            <person name="Han C.S."/>
            <person name="Tapia R."/>
            <person name="Land M.L."/>
            <person name="Hauser L."/>
            <person name="Kyrpides N.C."/>
            <person name="Ivanova N.N."/>
            <person name="Pagani I."/>
            <person name="Huntmann M."/>
            <person name="Wei C.L."/>
            <person name="Davenport K.W."/>
            <person name="Daligault H."/>
            <person name="Chain P.S."/>
            <person name="Chen A."/>
            <person name="Mavromatis K."/>
            <person name="Markowitz V."/>
            <person name="Szeto E."/>
            <person name="Mikhailova N."/>
            <person name="Pati A."/>
            <person name="Wagner M."/>
            <person name="Woyke T."/>
            <person name="Ollivier B."/>
            <person name="Klenk H.P."/>
            <person name="Spring S."/>
            <person name="Loy A."/>
        </authorList>
    </citation>
    <scope>NUCLEOTIDE SEQUENCE [LARGE SCALE GENOMIC DNA]</scope>
    <source>
        <strain evidence="2">DSM 22704 / JCM 16185 / SJ4</strain>
    </source>
</reference>
<dbReference type="KEGG" id="dai:Desaci_0604"/>
<sequence length="33" mass="3700">MDNLNLKTNISEILSLYPQTLTVFRKFGISVSG</sequence>
<name>I4D1J2_DESAJ</name>